<dbReference type="Gene3D" id="3.40.50.720">
    <property type="entry name" value="NAD(P)-binding Rossmann-like Domain"/>
    <property type="match status" value="1"/>
</dbReference>
<dbReference type="PANTHER" id="PTHR10366:SF564">
    <property type="entry name" value="STEROL-4-ALPHA-CARBOXYLATE 3-DEHYDROGENASE, DECARBOXYLATING"/>
    <property type="match status" value="1"/>
</dbReference>
<evidence type="ECO:0000313" key="5">
    <source>
        <dbReference type="Proteomes" id="UP000217790"/>
    </source>
</evidence>
<dbReference type="InterPro" id="IPR001509">
    <property type="entry name" value="Epimerase_deHydtase"/>
</dbReference>
<dbReference type="PANTHER" id="PTHR10366">
    <property type="entry name" value="NAD DEPENDENT EPIMERASE/DEHYDRATASE"/>
    <property type="match status" value="1"/>
</dbReference>
<reference evidence="5" key="1">
    <citation type="journal article" date="2017" name="Nat. Ecol. Evol.">
        <title>Genome expansion and lineage-specific genetic innovations in the forest pathogenic fungi Armillaria.</title>
        <authorList>
            <person name="Sipos G."/>
            <person name="Prasanna A.N."/>
            <person name="Walter M.C."/>
            <person name="O'Connor E."/>
            <person name="Balint B."/>
            <person name="Krizsan K."/>
            <person name="Kiss B."/>
            <person name="Hess J."/>
            <person name="Varga T."/>
            <person name="Slot J."/>
            <person name="Riley R."/>
            <person name="Boka B."/>
            <person name="Rigling D."/>
            <person name="Barry K."/>
            <person name="Lee J."/>
            <person name="Mihaltcheva S."/>
            <person name="LaButti K."/>
            <person name="Lipzen A."/>
            <person name="Waldron R."/>
            <person name="Moloney N.M."/>
            <person name="Sperisen C."/>
            <person name="Kredics L."/>
            <person name="Vagvoelgyi C."/>
            <person name="Patrignani A."/>
            <person name="Fitzpatrick D."/>
            <person name="Nagy I."/>
            <person name="Doyle S."/>
            <person name="Anderson J.B."/>
            <person name="Grigoriev I.V."/>
            <person name="Gueldener U."/>
            <person name="Muensterkoetter M."/>
            <person name="Nagy L.G."/>
        </authorList>
    </citation>
    <scope>NUCLEOTIDE SEQUENCE [LARGE SCALE GENOMIC DNA]</scope>
    <source>
        <strain evidence="5">Ar21-2</strain>
    </source>
</reference>
<dbReference type="InParanoid" id="A0A2H3DP45"/>
<evidence type="ECO:0000259" key="3">
    <source>
        <dbReference type="Pfam" id="PF01370"/>
    </source>
</evidence>
<dbReference type="STRING" id="47427.A0A2H3DP45"/>
<protein>
    <submittedName>
        <fullName evidence="4">NAD(P)-binding protein</fullName>
    </submittedName>
</protein>
<dbReference type="Proteomes" id="UP000217790">
    <property type="component" value="Unassembled WGS sequence"/>
</dbReference>
<name>A0A2H3DP45_ARMGA</name>
<dbReference type="SUPFAM" id="SSF51735">
    <property type="entry name" value="NAD(P)-binding Rossmann-fold domains"/>
    <property type="match status" value="1"/>
</dbReference>
<evidence type="ECO:0000313" key="4">
    <source>
        <dbReference type="EMBL" id="PBK90033.1"/>
    </source>
</evidence>
<accession>A0A2H3DP45</accession>
<sequence>MASERILVTGATGFLGSHVVIKALESGYSVRGTVRSPSKAKEVRTFWSSYGDRFDTAVVPDLIDGDYTEALKGISAVIHVASPFFRSVDDPRKDLLDPARQGTVKVLEACLKQGVRRVVVTGSIAAVIDPTKGGVWRDYTYTAEDWNPLTYDQAVSGALPGIGVYAVSKKVAEEAAFDFAREHPEMHVTVMSPTMIFGPLVLPADLSALNTSSQDIYDLINGKLEETALPACTDVRDVAALHVNALKVDSVIGKRVLVNGAMYTFYEAVKILRKQRPSLIPRLPSLDGVEEVTTSKAKIDVSIAEMELGIKWITFEQCLLDTVDEFIQMEAAAKL</sequence>
<dbReference type="InterPro" id="IPR036291">
    <property type="entry name" value="NAD(P)-bd_dom_sf"/>
</dbReference>
<dbReference type="GO" id="GO:0016616">
    <property type="term" value="F:oxidoreductase activity, acting on the CH-OH group of donors, NAD or NADP as acceptor"/>
    <property type="evidence" value="ECO:0007669"/>
    <property type="project" value="TreeGrafter"/>
</dbReference>
<proteinExistence type="inferred from homology"/>
<organism evidence="4 5">
    <name type="scientific">Armillaria gallica</name>
    <name type="common">Bulbous honey fungus</name>
    <name type="synonym">Armillaria bulbosa</name>
    <dbReference type="NCBI Taxonomy" id="47427"/>
    <lineage>
        <taxon>Eukaryota</taxon>
        <taxon>Fungi</taxon>
        <taxon>Dikarya</taxon>
        <taxon>Basidiomycota</taxon>
        <taxon>Agaricomycotina</taxon>
        <taxon>Agaricomycetes</taxon>
        <taxon>Agaricomycetidae</taxon>
        <taxon>Agaricales</taxon>
        <taxon>Marasmiineae</taxon>
        <taxon>Physalacriaceae</taxon>
        <taxon>Armillaria</taxon>
    </lineage>
</organism>
<dbReference type="AlphaFoldDB" id="A0A2H3DP45"/>
<comment type="similarity">
    <text evidence="2">Belongs to the NAD(P)-dependent epimerase/dehydratase family. Dihydroflavonol-4-reductase subfamily.</text>
</comment>
<dbReference type="OMA" id="WRDYTYT"/>
<gene>
    <name evidence="4" type="ORF">ARMGADRAFT_1166961</name>
</gene>
<keyword evidence="5" id="KW-1185">Reference proteome</keyword>
<evidence type="ECO:0000256" key="1">
    <source>
        <dbReference type="ARBA" id="ARBA00023002"/>
    </source>
</evidence>
<feature type="domain" description="NAD-dependent epimerase/dehydratase" evidence="3">
    <location>
        <begin position="6"/>
        <end position="238"/>
    </location>
</feature>
<dbReference type="OrthoDB" id="2735536at2759"/>
<keyword evidence="1" id="KW-0560">Oxidoreductase</keyword>
<dbReference type="FunCoup" id="A0A2H3DP45">
    <property type="interactions" value="60"/>
</dbReference>
<dbReference type="InterPro" id="IPR050425">
    <property type="entry name" value="NAD(P)_dehydrat-like"/>
</dbReference>
<dbReference type="Pfam" id="PF01370">
    <property type="entry name" value="Epimerase"/>
    <property type="match status" value="1"/>
</dbReference>
<dbReference type="EMBL" id="KZ293666">
    <property type="protein sequence ID" value="PBK90033.1"/>
    <property type="molecule type" value="Genomic_DNA"/>
</dbReference>
<evidence type="ECO:0000256" key="2">
    <source>
        <dbReference type="ARBA" id="ARBA00023445"/>
    </source>
</evidence>